<sequence>MLPRDQRGCHGLTRHRPVSQHSNSQLSRALSQRGPSGVVSAHHQRTPGDNALHEGVEHRNIRLDAAVEVQVIGLDVGDHRDVGCVLQQRAIAFVGFGDETVATAVMGVGTGLPQLTADRKGRVKPAVLQGDDQHGRRRCLAVRAGDHQCGAPGHQLGQHGRPQHHGNAAAPRFDELGVGFGDGGMGSDDRRGATGQQVQRRRVVSDPDQRAPRPQRMHTARLLGV</sequence>
<dbReference type="Proteomes" id="UP000038802">
    <property type="component" value="Unassembled WGS sequence"/>
</dbReference>
<evidence type="ECO:0000313" key="3">
    <source>
        <dbReference type="Proteomes" id="UP000038802"/>
    </source>
</evidence>
<accession>A0A0U0STP7</accession>
<dbReference type="AlphaFoldDB" id="A0A0U0STP7"/>
<evidence type="ECO:0000313" key="2">
    <source>
        <dbReference type="EMBL" id="COW97858.1"/>
    </source>
</evidence>
<gene>
    <name evidence="2" type="ORF">ERS007703_04561</name>
</gene>
<name>A0A0U0STP7_MYCTX</name>
<dbReference type="EMBL" id="CSAE01000831">
    <property type="protein sequence ID" value="COW97858.1"/>
    <property type="molecule type" value="Genomic_DNA"/>
</dbReference>
<protein>
    <submittedName>
        <fullName evidence="2">Uncharacterized protein</fullName>
    </submittedName>
</protein>
<feature type="compositionally biased region" description="Polar residues" evidence="1">
    <location>
        <begin position="19"/>
        <end position="34"/>
    </location>
</feature>
<organism evidence="2 3">
    <name type="scientific">Mycobacterium tuberculosis</name>
    <dbReference type="NCBI Taxonomy" id="1773"/>
    <lineage>
        <taxon>Bacteria</taxon>
        <taxon>Bacillati</taxon>
        <taxon>Actinomycetota</taxon>
        <taxon>Actinomycetes</taxon>
        <taxon>Mycobacteriales</taxon>
        <taxon>Mycobacteriaceae</taxon>
        <taxon>Mycobacterium</taxon>
        <taxon>Mycobacterium tuberculosis complex</taxon>
    </lineage>
</organism>
<feature type="region of interest" description="Disordered" evidence="1">
    <location>
        <begin position="1"/>
        <end position="51"/>
    </location>
</feature>
<proteinExistence type="predicted"/>
<evidence type="ECO:0000256" key="1">
    <source>
        <dbReference type="SAM" id="MobiDB-lite"/>
    </source>
</evidence>
<feature type="region of interest" description="Disordered" evidence="1">
    <location>
        <begin position="179"/>
        <end position="225"/>
    </location>
</feature>
<reference evidence="3" key="1">
    <citation type="submission" date="2015-03" db="EMBL/GenBank/DDBJ databases">
        <authorList>
            <consortium name="Pathogen Informatics"/>
        </authorList>
    </citation>
    <scope>NUCLEOTIDE SEQUENCE [LARGE SCALE GENOMIC DNA]</scope>
    <source>
        <strain evidence="3">K00500041</strain>
    </source>
</reference>